<feature type="region of interest" description="Disordered" evidence="1">
    <location>
        <begin position="120"/>
        <end position="181"/>
    </location>
</feature>
<organism evidence="2 3">
    <name type="scientific">Physeter macrocephalus</name>
    <name type="common">Sperm whale</name>
    <name type="synonym">Physeter catodon</name>
    <dbReference type="NCBI Taxonomy" id="9755"/>
    <lineage>
        <taxon>Eukaryota</taxon>
        <taxon>Metazoa</taxon>
        <taxon>Chordata</taxon>
        <taxon>Craniata</taxon>
        <taxon>Vertebrata</taxon>
        <taxon>Euteleostomi</taxon>
        <taxon>Mammalia</taxon>
        <taxon>Eutheria</taxon>
        <taxon>Laurasiatheria</taxon>
        <taxon>Artiodactyla</taxon>
        <taxon>Whippomorpha</taxon>
        <taxon>Cetacea</taxon>
        <taxon>Odontoceti</taxon>
        <taxon>Physeteridae</taxon>
        <taxon>Physeter</taxon>
    </lineage>
</organism>
<sequence>MAAERGRGRPAGSAARTLRPPRPGAPGSEATASRPAPPTPRRAAAPAPGDPGTFPPPTPAPGPARPAHAAPPRHSSSDPCERLRRPTQPAALCASSPPASSPRIPFAFLRLCGPSSVTPECPPLPSDPHLAPVSAPPRPAQSQRIDRARPGPLPTPAQSSARLPLAPPSPPPVPLGSLGRQRYPISSSQARSSLPSLPLASSAAERLFLLPCFLTQAVKFVYHRPTCMNKLLSEGMKT</sequence>
<proteinExistence type="predicted"/>
<dbReference type="GeneID" id="114486822"/>
<evidence type="ECO:0000313" key="3">
    <source>
        <dbReference type="RefSeq" id="XP_028349275.1"/>
    </source>
</evidence>
<dbReference type="RefSeq" id="XP_028349275.1">
    <property type="nucleotide sequence ID" value="XM_028493474.1"/>
</dbReference>
<feature type="compositionally biased region" description="Basic and acidic residues" evidence="1">
    <location>
        <begin position="75"/>
        <end position="84"/>
    </location>
</feature>
<gene>
    <name evidence="3" type="primary">LOC114486822</name>
</gene>
<keyword evidence="2" id="KW-1185">Reference proteome</keyword>
<evidence type="ECO:0000313" key="2">
    <source>
        <dbReference type="Proteomes" id="UP000248484"/>
    </source>
</evidence>
<feature type="compositionally biased region" description="Pro residues" evidence="1">
    <location>
        <begin position="165"/>
        <end position="174"/>
    </location>
</feature>
<dbReference type="Proteomes" id="UP000248484">
    <property type="component" value="Chromosome 9"/>
</dbReference>
<dbReference type="KEGG" id="pcad:114486822"/>
<name>A0A455BJX3_PHYMC</name>
<feature type="compositionally biased region" description="Low complexity" evidence="1">
    <location>
        <begin position="89"/>
        <end position="102"/>
    </location>
</feature>
<dbReference type="InParanoid" id="A0A455BJX3"/>
<evidence type="ECO:0000256" key="1">
    <source>
        <dbReference type="SAM" id="MobiDB-lite"/>
    </source>
</evidence>
<feature type="compositionally biased region" description="Pro residues" evidence="1">
    <location>
        <begin position="53"/>
        <end position="64"/>
    </location>
</feature>
<reference evidence="3" key="1">
    <citation type="submission" date="2025-08" db="UniProtKB">
        <authorList>
            <consortium name="RefSeq"/>
        </authorList>
    </citation>
    <scope>IDENTIFICATION</scope>
    <source>
        <tissue evidence="3">Muscle</tissue>
    </source>
</reference>
<feature type="compositionally biased region" description="Low complexity" evidence="1">
    <location>
        <begin position="65"/>
        <end position="74"/>
    </location>
</feature>
<dbReference type="AlphaFoldDB" id="A0A455BJX3"/>
<accession>A0A455BJX3</accession>
<feature type="region of interest" description="Disordered" evidence="1">
    <location>
        <begin position="1"/>
        <end position="105"/>
    </location>
</feature>
<feature type="compositionally biased region" description="Low complexity" evidence="1">
    <location>
        <begin position="41"/>
        <end position="52"/>
    </location>
</feature>
<protein>
    <submittedName>
        <fullName evidence="3">Uncharacterized protein</fullName>
    </submittedName>
</protein>